<comment type="similarity">
    <text evidence="2">Belongs to the DMRL synthase family.</text>
</comment>
<keyword evidence="4" id="KW-0686">Riboflavin biosynthesis</keyword>
<proteinExistence type="inferred from homology"/>
<dbReference type="Pfam" id="PF00885">
    <property type="entry name" value="DMRL_synthase"/>
    <property type="match status" value="1"/>
</dbReference>
<reference evidence="7" key="1">
    <citation type="submission" date="2018-05" db="EMBL/GenBank/DDBJ databases">
        <authorList>
            <person name="Lanie J.A."/>
            <person name="Ng W.-L."/>
            <person name="Kazmierczak K.M."/>
            <person name="Andrzejewski T.M."/>
            <person name="Davidsen T.M."/>
            <person name="Wayne K.J."/>
            <person name="Tettelin H."/>
            <person name="Glass J.I."/>
            <person name="Rusch D."/>
            <person name="Podicherti R."/>
            <person name="Tsui H.-C.T."/>
            <person name="Winkler M.E."/>
        </authorList>
    </citation>
    <scope>NUCLEOTIDE SEQUENCE</scope>
</reference>
<evidence type="ECO:0000313" key="7">
    <source>
        <dbReference type="EMBL" id="SUZ99480.1"/>
    </source>
</evidence>
<sequence length="114" mass="12181">MLEFARDETEAKNWGVADVVWVPGSMEAPLALDRMLQRDDVDGAVVLGIIERGQTDHGLVMGQSVTKAIIELQISHNKPIGLGIIGPGAEPEHIEPRLEPHARAAVGAVAAMVE</sequence>
<dbReference type="GO" id="GO:0009231">
    <property type="term" value="P:riboflavin biosynthetic process"/>
    <property type="evidence" value="ECO:0007669"/>
    <property type="project" value="UniProtKB-UniPathway"/>
</dbReference>
<dbReference type="PANTHER" id="PTHR21058">
    <property type="entry name" value="6,7-DIMETHYL-8-RIBITYLLUMAZINE SYNTHASE DMRL SYNTHASE LUMAZINE SYNTHASE"/>
    <property type="match status" value="1"/>
</dbReference>
<dbReference type="GO" id="GO:0009349">
    <property type="term" value="C:riboflavin synthase complex"/>
    <property type="evidence" value="ECO:0007669"/>
    <property type="project" value="InterPro"/>
</dbReference>
<protein>
    <recommendedName>
        <fullName evidence="3">6,7-dimethyl-8-ribityllumazine synthase</fullName>
        <ecNumber evidence="3">2.5.1.78</ecNumber>
    </recommendedName>
</protein>
<dbReference type="EC" id="2.5.1.78" evidence="3"/>
<evidence type="ECO:0000256" key="5">
    <source>
        <dbReference type="ARBA" id="ARBA00022679"/>
    </source>
</evidence>
<dbReference type="InterPro" id="IPR002180">
    <property type="entry name" value="LS/RS"/>
</dbReference>
<evidence type="ECO:0000256" key="6">
    <source>
        <dbReference type="ARBA" id="ARBA00048785"/>
    </source>
</evidence>
<dbReference type="Gene3D" id="3.40.50.960">
    <property type="entry name" value="Lumazine/riboflavin synthase"/>
    <property type="match status" value="1"/>
</dbReference>
<keyword evidence="5" id="KW-0808">Transferase</keyword>
<dbReference type="SUPFAM" id="SSF52121">
    <property type="entry name" value="Lumazine synthase"/>
    <property type="match status" value="1"/>
</dbReference>
<dbReference type="InterPro" id="IPR036467">
    <property type="entry name" value="LS/RS_sf"/>
</dbReference>
<organism evidence="7">
    <name type="scientific">marine metagenome</name>
    <dbReference type="NCBI Taxonomy" id="408172"/>
    <lineage>
        <taxon>unclassified sequences</taxon>
        <taxon>metagenomes</taxon>
        <taxon>ecological metagenomes</taxon>
    </lineage>
</organism>
<comment type="catalytic activity">
    <reaction evidence="6">
        <text>(2S)-2-hydroxy-3-oxobutyl phosphate + 5-amino-6-(D-ribitylamino)uracil = 6,7-dimethyl-8-(1-D-ribityl)lumazine + phosphate + 2 H2O + H(+)</text>
        <dbReference type="Rhea" id="RHEA:26152"/>
        <dbReference type="ChEBI" id="CHEBI:15377"/>
        <dbReference type="ChEBI" id="CHEBI:15378"/>
        <dbReference type="ChEBI" id="CHEBI:15934"/>
        <dbReference type="ChEBI" id="CHEBI:43474"/>
        <dbReference type="ChEBI" id="CHEBI:58201"/>
        <dbReference type="ChEBI" id="CHEBI:58830"/>
        <dbReference type="EC" id="2.5.1.78"/>
    </reaction>
</comment>
<comment type="pathway">
    <text evidence="1">Cofactor biosynthesis; riboflavin biosynthesis; riboflavin from 2-hydroxy-3-oxobutyl phosphate and 5-amino-6-(D-ribitylamino)uracil: step 1/2.</text>
</comment>
<dbReference type="EMBL" id="UINC01002707">
    <property type="protein sequence ID" value="SUZ99480.1"/>
    <property type="molecule type" value="Genomic_DNA"/>
</dbReference>
<dbReference type="GO" id="GO:0000906">
    <property type="term" value="F:6,7-dimethyl-8-ribityllumazine synthase activity"/>
    <property type="evidence" value="ECO:0007669"/>
    <property type="project" value="UniProtKB-EC"/>
</dbReference>
<name>A0A381S604_9ZZZZ</name>
<dbReference type="AlphaFoldDB" id="A0A381S604"/>
<evidence type="ECO:0000256" key="1">
    <source>
        <dbReference type="ARBA" id="ARBA00004917"/>
    </source>
</evidence>
<dbReference type="InterPro" id="IPR034964">
    <property type="entry name" value="LS"/>
</dbReference>
<accession>A0A381S604</accession>
<evidence type="ECO:0000256" key="2">
    <source>
        <dbReference type="ARBA" id="ARBA00007424"/>
    </source>
</evidence>
<evidence type="ECO:0000256" key="4">
    <source>
        <dbReference type="ARBA" id="ARBA00022619"/>
    </source>
</evidence>
<evidence type="ECO:0000256" key="3">
    <source>
        <dbReference type="ARBA" id="ARBA00012664"/>
    </source>
</evidence>
<dbReference type="PANTHER" id="PTHR21058:SF0">
    <property type="entry name" value="6,7-DIMETHYL-8-RIBITYLLUMAZINE SYNTHASE"/>
    <property type="match status" value="1"/>
</dbReference>
<dbReference type="UniPathway" id="UPA00275">
    <property type="reaction ID" value="UER00404"/>
</dbReference>
<gene>
    <name evidence="7" type="ORF">METZ01_LOCUS52334</name>
</gene>